<sequence>MGSPRSLSRTLLGNQLLHTSLSGSVHSRLTQPPVRFARRPQQAFPTAGPCLHRPVPTASCDVVSPHGAPYPLSDQVLLPPPLCSVVPRAPSRLQSAAQSVYHSRLPLRSWPRKLLPCHVPRTARLQRARKQPRSPAQGAPIAPTLS</sequence>
<evidence type="ECO:0000313" key="3">
    <source>
        <dbReference type="Proteomes" id="UP001066276"/>
    </source>
</evidence>
<proteinExistence type="predicted"/>
<dbReference type="AlphaFoldDB" id="A0AAV7MN61"/>
<dbReference type="Proteomes" id="UP001066276">
    <property type="component" value="Chromosome 9"/>
</dbReference>
<evidence type="ECO:0000313" key="2">
    <source>
        <dbReference type="EMBL" id="KAJ1103924.1"/>
    </source>
</evidence>
<feature type="region of interest" description="Disordered" evidence="1">
    <location>
        <begin position="124"/>
        <end position="146"/>
    </location>
</feature>
<protein>
    <submittedName>
        <fullName evidence="2">Uncharacterized protein</fullName>
    </submittedName>
</protein>
<name>A0AAV7MN61_PLEWA</name>
<comment type="caution">
    <text evidence="2">The sequence shown here is derived from an EMBL/GenBank/DDBJ whole genome shotgun (WGS) entry which is preliminary data.</text>
</comment>
<keyword evidence="3" id="KW-1185">Reference proteome</keyword>
<gene>
    <name evidence="2" type="ORF">NDU88_001345</name>
</gene>
<dbReference type="EMBL" id="JANPWB010000013">
    <property type="protein sequence ID" value="KAJ1103924.1"/>
    <property type="molecule type" value="Genomic_DNA"/>
</dbReference>
<reference evidence="2" key="1">
    <citation type="journal article" date="2022" name="bioRxiv">
        <title>Sequencing and chromosome-scale assembly of the giantPleurodeles waltlgenome.</title>
        <authorList>
            <person name="Brown T."/>
            <person name="Elewa A."/>
            <person name="Iarovenko S."/>
            <person name="Subramanian E."/>
            <person name="Araus A.J."/>
            <person name="Petzold A."/>
            <person name="Susuki M."/>
            <person name="Suzuki K.-i.T."/>
            <person name="Hayashi T."/>
            <person name="Toyoda A."/>
            <person name="Oliveira C."/>
            <person name="Osipova E."/>
            <person name="Leigh N.D."/>
            <person name="Simon A."/>
            <person name="Yun M.H."/>
        </authorList>
    </citation>
    <scope>NUCLEOTIDE SEQUENCE</scope>
    <source>
        <strain evidence="2">20211129_DDA</strain>
        <tissue evidence="2">Liver</tissue>
    </source>
</reference>
<evidence type="ECO:0000256" key="1">
    <source>
        <dbReference type="SAM" id="MobiDB-lite"/>
    </source>
</evidence>
<organism evidence="2 3">
    <name type="scientific">Pleurodeles waltl</name>
    <name type="common">Iberian ribbed newt</name>
    <dbReference type="NCBI Taxonomy" id="8319"/>
    <lineage>
        <taxon>Eukaryota</taxon>
        <taxon>Metazoa</taxon>
        <taxon>Chordata</taxon>
        <taxon>Craniata</taxon>
        <taxon>Vertebrata</taxon>
        <taxon>Euteleostomi</taxon>
        <taxon>Amphibia</taxon>
        <taxon>Batrachia</taxon>
        <taxon>Caudata</taxon>
        <taxon>Salamandroidea</taxon>
        <taxon>Salamandridae</taxon>
        <taxon>Pleurodelinae</taxon>
        <taxon>Pleurodeles</taxon>
    </lineage>
</organism>
<accession>A0AAV7MN61</accession>